<evidence type="ECO:0000259" key="8">
    <source>
        <dbReference type="Pfam" id="PF01120"/>
    </source>
</evidence>
<evidence type="ECO:0000256" key="3">
    <source>
        <dbReference type="ARBA" id="ARBA00012662"/>
    </source>
</evidence>
<dbReference type="InterPro" id="IPR016286">
    <property type="entry name" value="FUC_metazoa-typ"/>
</dbReference>
<dbReference type="Pfam" id="PF16757">
    <property type="entry name" value="Fucosidase_C"/>
    <property type="match status" value="1"/>
</dbReference>
<dbReference type="PANTHER" id="PTHR10030">
    <property type="entry name" value="ALPHA-L-FUCOSIDASE"/>
    <property type="match status" value="1"/>
</dbReference>
<dbReference type="GO" id="GO:0006004">
    <property type="term" value="P:fucose metabolic process"/>
    <property type="evidence" value="ECO:0007669"/>
    <property type="project" value="InterPro"/>
</dbReference>
<dbReference type="PRINTS" id="PR00741">
    <property type="entry name" value="GLHYDRLASE29"/>
</dbReference>
<comment type="similarity">
    <text evidence="2">Belongs to the glycosyl hydrolase 29 family.</text>
</comment>
<reference evidence="10 11" key="1">
    <citation type="submission" date="2019-02" db="EMBL/GenBank/DDBJ databases">
        <title>Deep-cultivation of Planctomycetes and their phenomic and genomic characterization uncovers novel biology.</title>
        <authorList>
            <person name="Wiegand S."/>
            <person name="Jogler M."/>
            <person name="Boedeker C."/>
            <person name="Pinto D."/>
            <person name="Vollmers J."/>
            <person name="Rivas-Marin E."/>
            <person name="Kohn T."/>
            <person name="Peeters S.H."/>
            <person name="Heuer A."/>
            <person name="Rast P."/>
            <person name="Oberbeckmann S."/>
            <person name="Bunk B."/>
            <person name="Jeske O."/>
            <person name="Meyerdierks A."/>
            <person name="Storesund J.E."/>
            <person name="Kallscheuer N."/>
            <person name="Luecker S."/>
            <person name="Lage O.M."/>
            <person name="Pohl T."/>
            <person name="Merkel B.J."/>
            <person name="Hornburger P."/>
            <person name="Mueller R.-W."/>
            <person name="Bruemmer F."/>
            <person name="Labrenz M."/>
            <person name="Spormann A.M."/>
            <person name="Op Den Camp H."/>
            <person name="Overmann J."/>
            <person name="Amann R."/>
            <person name="Jetten M.S.M."/>
            <person name="Mascher T."/>
            <person name="Medema M.H."/>
            <person name="Devos D.P."/>
            <person name="Kaster A.-K."/>
            <person name="Ovreas L."/>
            <person name="Rohde M."/>
            <person name="Galperin M.Y."/>
            <person name="Jogler C."/>
        </authorList>
    </citation>
    <scope>NUCLEOTIDE SEQUENCE [LARGE SCALE GENOMIC DNA]</scope>
    <source>
        <strain evidence="10 11">Pla22</strain>
    </source>
</reference>
<dbReference type="EC" id="3.2.1.51" evidence="3"/>
<dbReference type="SMART" id="SM00812">
    <property type="entry name" value="Alpha_L_fucos"/>
    <property type="match status" value="1"/>
</dbReference>
<evidence type="ECO:0000313" key="10">
    <source>
        <dbReference type="EMBL" id="TWT50276.1"/>
    </source>
</evidence>
<dbReference type="EMBL" id="SJPI01000002">
    <property type="protein sequence ID" value="TWT50276.1"/>
    <property type="molecule type" value="Genomic_DNA"/>
</dbReference>
<feature type="signal peptide" evidence="7">
    <location>
        <begin position="1"/>
        <end position="21"/>
    </location>
</feature>
<evidence type="ECO:0000256" key="2">
    <source>
        <dbReference type="ARBA" id="ARBA00007951"/>
    </source>
</evidence>
<dbReference type="OrthoDB" id="9760597at2"/>
<dbReference type="Proteomes" id="UP000316598">
    <property type="component" value="Unassembled WGS sequence"/>
</dbReference>
<comment type="caution">
    <text evidence="10">The sequence shown here is derived from an EMBL/GenBank/DDBJ whole genome shotgun (WGS) entry which is preliminary data.</text>
</comment>
<dbReference type="GO" id="GO:0016139">
    <property type="term" value="P:glycoside catabolic process"/>
    <property type="evidence" value="ECO:0007669"/>
    <property type="project" value="TreeGrafter"/>
</dbReference>
<feature type="chain" id="PRO_5022901225" description="alpha-L-fucosidase" evidence="7">
    <location>
        <begin position="22"/>
        <end position="497"/>
    </location>
</feature>
<evidence type="ECO:0000256" key="4">
    <source>
        <dbReference type="ARBA" id="ARBA00022729"/>
    </source>
</evidence>
<dbReference type="GO" id="GO:0004560">
    <property type="term" value="F:alpha-L-fucosidase activity"/>
    <property type="evidence" value="ECO:0007669"/>
    <property type="project" value="InterPro"/>
</dbReference>
<evidence type="ECO:0000256" key="6">
    <source>
        <dbReference type="ARBA" id="ARBA00023295"/>
    </source>
</evidence>
<feature type="domain" description="Glycoside hydrolase family 29 N-terminal" evidence="8">
    <location>
        <begin position="21"/>
        <end position="379"/>
    </location>
</feature>
<sequence precursor="true">MKIRFLVAAIAVAVLTPSLEAQDNATATGPYQANWESLEKHNPAPEWFRDAKFGIYFHWGVYSVPAFGSEWYPRYMHDPKHKVHKHHVEKYGPVDQYGYDRFVQDFKAENFDAEEWCDLFQKSGAKFVGPVSEHHDGFAMWDSELTPWNSMDRGPQRDITGEMAVAAKKRGMKFVTTFHHARNNLWEKQPGKWSGHFDGAKNHFPKALENEERAFMYGYMPREKFLKMWNGKLSEVINQYSPDLIWFDSWLDEIPDANRMQFLADYFNHAEQTGQEVVVTYKQQDMPQNICVLDIEKGGLEGITDFAWLSDDTISMGSWCYTDSLRIKPTNVVLHSLIDIVTKNGQLILNLSPMADGTIPDNQRKVLLELGAWLEKYGESIYNTRPFVIDGHGPTVAGKGHFGGKATDIAYSAEDIRYTRNDNVVYAFALGWPGEGTQSVLKGFAASQKDAPRDIESVSLLGSDEKIEYELTDDGLIVTAPKTKTDDMAIVYKVTTK</sequence>
<comment type="function">
    <text evidence="1">Alpha-L-fucosidase is responsible for hydrolyzing the alpha-1,6-linked fucose joined to the reducing-end N-acetylglucosamine of the carbohydrate moieties of glycoproteins.</text>
</comment>
<dbReference type="GO" id="GO:0005764">
    <property type="term" value="C:lysosome"/>
    <property type="evidence" value="ECO:0007669"/>
    <property type="project" value="TreeGrafter"/>
</dbReference>
<feature type="domain" description="Alpha-L-fucosidase C-terminal" evidence="9">
    <location>
        <begin position="413"/>
        <end position="489"/>
    </location>
</feature>
<dbReference type="SUPFAM" id="SSF51445">
    <property type="entry name" value="(Trans)glycosidases"/>
    <property type="match status" value="1"/>
</dbReference>
<evidence type="ECO:0000313" key="11">
    <source>
        <dbReference type="Proteomes" id="UP000316598"/>
    </source>
</evidence>
<dbReference type="InterPro" id="IPR017853">
    <property type="entry name" value="GH"/>
</dbReference>
<dbReference type="InterPro" id="IPR031919">
    <property type="entry name" value="Fucosidase_C"/>
</dbReference>
<name>A0A5C5WHK1_9BACT</name>
<dbReference type="RefSeq" id="WP_146515534.1">
    <property type="nucleotide sequence ID" value="NZ_SJPI01000002.1"/>
</dbReference>
<proteinExistence type="inferred from homology"/>
<keyword evidence="4 7" id="KW-0732">Signal</keyword>
<evidence type="ECO:0000256" key="5">
    <source>
        <dbReference type="ARBA" id="ARBA00022801"/>
    </source>
</evidence>
<protein>
    <recommendedName>
        <fullName evidence="3">alpha-L-fucosidase</fullName>
        <ecNumber evidence="3">3.2.1.51</ecNumber>
    </recommendedName>
</protein>
<keyword evidence="5" id="KW-0378">Hydrolase</keyword>
<gene>
    <name evidence="10" type="ORF">Pla22_30170</name>
</gene>
<accession>A0A5C5WHK1</accession>
<keyword evidence="6" id="KW-0326">Glycosidase</keyword>
<dbReference type="PANTHER" id="PTHR10030:SF37">
    <property type="entry name" value="ALPHA-L-FUCOSIDASE-RELATED"/>
    <property type="match status" value="1"/>
</dbReference>
<evidence type="ECO:0000256" key="7">
    <source>
        <dbReference type="SAM" id="SignalP"/>
    </source>
</evidence>
<dbReference type="InterPro" id="IPR057739">
    <property type="entry name" value="Glyco_hydro_29_N"/>
</dbReference>
<dbReference type="Gene3D" id="2.60.40.1180">
    <property type="entry name" value="Golgi alpha-mannosidase II"/>
    <property type="match status" value="1"/>
</dbReference>
<dbReference type="Pfam" id="PF01120">
    <property type="entry name" value="Alpha_L_fucos"/>
    <property type="match status" value="1"/>
</dbReference>
<organism evidence="10 11">
    <name type="scientific">Rubripirellula amarantea</name>
    <dbReference type="NCBI Taxonomy" id="2527999"/>
    <lineage>
        <taxon>Bacteria</taxon>
        <taxon>Pseudomonadati</taxon>
        <taxon>Planctomycetota</taxon>
        <taxon>Planctomycetia</taxon>
        <taxon>Pirellulales</taxon>
        <taxon>Pirellulaceae</taxon>
        <taxon>Rubripirellula</taxon>
    </lineage>
</organism>
<dbReference type="Gene3D" id="3.20.20.80">
    <property type="entry name" value="Glycosidases"/>
    <property type="match status" value="1"/>
</dbReference>
<dbReference type="InterPro" id="IPR013780">
    <property type="entry name" value="Glyco_hydro_b"/>
</dbReference>
<dbReference type="AlphaFoldDB" id="A0A5C5WHK1"/>
<evidence type="ECO:0000259" key="9">
    <source>
        <dbReference type="Pfam" id="PF16757"/>
    </source>
</evidence>
<keyword evidence="11" id="KW-1185">Reference proteome</keyword>
<evidence type="ECO:0000256" key="1">
    <source>
        <dbReference type="ARBA" id="ARBA00004071"/>
    </source>
</evidence>
<dbReference type="InterPro" id="IPR000933">
    <property type="entry name" value="Glyco_hydro_29"/>
</dbReference>